<protein>
    <submittedName>
        <fullName evidence="1">Uncharacterized protein</fullName>
    </submittedName>
</protein>
<gene>
    <name evidence="1" type="ORF">F4821DRAFT_260240</name>
</gene>
<keyword evidence="2" id="KW-1185">Reference proteome</keyword>
<name>A0ACC0D085_9PEZI</name>
<organism evidence="1 2">
    <name type="scientific">Hypoxylon rubiginosum</name>
    <dbReference type="NCBI Taxonomy" id="110542"/>
    <lineage>
        <taxon>Eukaryota</taxon>
        <taxon>Fungi</taxon>
        <taxon>Dikarya</taxon>
        <taxon>Ascomycota</taxon>
        <taxon>Pezizomycotina</taxon>
        <taxon>Sordariomycetes</taxon>
        <taxon>Xylariomycetidae</taxon>
        <taxon>Xylariales</taxon>
        <taxon>Hypoxylaceae</taxon>
        <taxon>Hypoxylon</taxon>
    </lineage>
</organism>
<comment type="caution">
    <text evidence="1">The sequence shown here is derived from an EMBL/GenBank/DDBJ whole genome shotgun (WGS) entry which is preliminary data.</text>
</comment>
<dbReference type="EMBL" id="MU394318">
    <property type="protein sequence ID" value="KAI6086154.1"/>
    <property type="molecule type" value="Genomic_DNA"/>
</dbReference>
<sequence>MANYTPVELPYFAPEDQLPAPLPTFEEIMDFIEAERDHKSRQMSQRIASRTAVTPVTLVDFRAEVLVAELSDEASKYERQRPQMKDRCVEYWSSYSGPFNEHYFIKFGEDDPTHMMDGLEVDGALNMVFVKEHTNIAVPKVYAIYEHEHEGRPCAVVISERIHGNRLSDMIREPLDQNQVNSIGLQLRSYLEQMARIPATNYFGSIGRRPYFNLYIPDGYGPDKPSPSDPHYVNPGPFSNPEDVNMSIWKNLVGLESKHFQGREDLWKPYTELFDKAFPRFRAEEDGDRAPVFSHGRIEPKSIIVKEDGTVVLIRWEHAGFFPRSYEYFSSDSRAVTYATDLTYLENSIHYYNWSKIRSRFPVPFFKYCNKVTGLWLIVFETRRRVDEALYREQQQKSGNKGRSSSVVIS</sequence>
<evidence type="ECO:0000313" key="1">
    <source>
        <dbReference type="EMBL" id="KAI6086154.1"/>
    </source>
</evidence>
<dbReference type="Proteomes" id="UP001497680">
    <property type="component" value="Unassembled WGS sequence"/>
</dbReference>
<evidence type="ECO:0000313" key="2">
    <source>
        <dbReference type="Proteomes" id="UP001497680"/>
    </source>
</evidence>
<accession>A0ACC0D085</accession>
<reference evidence="1 2" key="1">
    <citation type="journal article" date="2022" name="New Phytol.">
        <title>Ecological generalism drives hyperdiversity of secondary metabolite gene clusters in xylarialean endophytes.</title>
        <authorList>
            <person name="Franco M.E.E."/>
            <person name="Wisecaver J.H."/>
            <person name="Arnold A.E."/>
            <person name="Ju Y.M."/>
            <person name="Slot J.C."/>
            <person name="Ahrendt S."/>
            <person name="Moore L.P."/>
            <person name="Eastman K.E."/>
            <person name="Scott K."/>
            <person name="Konkel Z."/>
            <person name="Mondo S.J."/>
            <person name="Kuo A."/>
            <person name="Hayes R.D."/>
            <person name="Haridas S."/>
            <person name="Andreopoulos B."/>
            <person name="Riley R."/>
            <person name="LaButti K."/>
            <person name="Pangilinan J."/>
            <person name="Lipzen A."/>
            <person name="Amirebrahimi M."/>
            <person name="Yan J."/>
            <person name="Adam C."/>
            <person name="Keymanesh K."/>
            <person name="Ng V."/>
            <person name="Louie K."/>
            <person name="Northen T."/>
            <person name="Drula E."/>
            <person name="Henrissat B."/>
            <person name="Hsieh H.M."/>
            <person name="Youens-Clark K."/>
            <person name="Lutzoni F."/>
            <person name="Miadlikowska J."/>
            <person name="Eastwood D.C."/>
            <person name="Hamelin R.C."/>
            <person name="Grigoriev I.V."/>
            <person name="U'Ren J.M."/>
        </authorList>
    </citation>
    <scope>NUCLEOTIDE SEQUENCE [LARGE SCALE GENOMIC DNA]</scope>
    <source>
        <strain evidence="1 2">ER1909</strain>
    </source>
</reference>
<proteinExistence type="predicted"/>